<dbReference type="SUPFAM" id="SSF56672">
    <property type="entry name" value="DNA/RNA polymerases"/>
    <property type="match status" value="1"/>
</dbReference>
<keyword evidence="4" id="KW-0695">RNA-directed DNA polymerase</keyword>
<dbReference type="OrthoDB" id="412006at2759"/>
<dbReference type="GO" id="GO:0003676">
    <property type="term" value="F:nucleic acid binding"/>
    <property type="evidence" value="ECO:0007669"/>
    <property type="project" value="InterPro"/>
</dbReference>
<dbReference type="PROSITE" id="PS50878">
    <property type="entry name" value="RT_POL"/>
    <property type="match status" value="1"/>
</dbReference>
<dbReference type="EMBL" id="LK056694">
    <property type="protein sequence ID" value="CDU26226.1"/>
    <property type="molecule type" value="Genomic_DNA"/>
</dbReference>
<dbReference type="InterPro" id="IPR002156">
    <property type="entry name" value="RNaseH_domain"/>
</dbReference>
<dbReference type="CDD" id="cd01650">
    <property type="entry name" value="RT_nLTR_like"/>
    <property type="match status" value="1"/>
</dbReference>
<accession>A0A127ZJP5</accession>
<dbReference type="PANTHER" id="PTHR33481">
    <property type="entry name" value="REVERSE TRANSCRIPTASE"/>
    <property type="match status" value="1"/>
</dbReference>
<protein>
    <submittedName>
        <fullName evidence="4">Related to Reverse transcriptase</fullName>
    </submittedName>
</protein>
<name>A0A127ZJP5_9BASI</name>
<dbReference type="GO" id="GO:0004523">
    <property type="term" value="F:RNA-DNA hybrid ribonuclease activity"/>
    <property type="evidence" value="ECO:0007669"/>
    <property type="project" value="InterPro"/>
</dbReference>
<feature type="domain" description="RNase H type-1" evidence="3">
    <location>
        <begin position="514"/>
        <end position="665"/>
    </location>
</feature>
<dbReference type="InterPro" id="IPR000477">
    <property type="entry name" value="RT_dom"/>
</dbReference>
<evidence type="ECO:0000256" key="1">
    <source>
        <dbReference type="SAM" id="MobiDB-lite"/>
    </source>
</evidence>
<dbReference type="Gene3D" id="3.30.420.10">
    <property type="entry name" value="Ribonuclease H-like superfamily/Ribonuclease H"/>
    <property type="match status" value="1"/>
</dbReference>
<dbReference type="PANTHER" id="PTHR33481:SF1">
    <property type="entry name" value="ENDONUCLEASE_EXONUCLEASE_PHOSPHATASE DOMAIN-CONTAINING PROTEIN-RELATED"/>
    <property type="match status" value="1"/>
</dbReference>
<dbReference type="PROSITE" id="PS50879">
    <property type="entry name" value="RNASE_H_1"/>
    <property type="match status" value="1"/>
</dbReference>
<keyword evidence="4" id="KW-0808">Transferase</keyword>
<feature type="compositionally biased region" description="Basic and acidic residues" evidence="1">
    <location>
        <begin position="901"/>
        <end position="912"/>
    </location>
</feature>
<organism evidence="4">
    <name type="scientific">Sporisorium scitamineum</name>
    <dbReference type="NCBI Taxonomy" id="49012"/>
    <lineage>
        <taxon>Eukaryota</taxon>
        <taxon>Fungi</taxon>
        <taxon>Dikarya</taxon>
        <taxon>Basidiomycota</taxon>
        <taxon>Ustilaginomycotina</taxon>
        <taxon>Ustilaginomycetes</taxon>
        <taxon>Ustilaginales</taxon>
        <taxon>Ustilaginaceae</taxon>
        <taxon>Sporisorium</taxon>
    </lineage>
</organism>
<feature type="domain" description="Reverse transcriptase" evidence="2">
    <location>
        <begin position="51"/>
        <end position="325"/>
    </location>
</feature>
<dbReference type="InterPro" id="IPR043502">
    <property type="entry name" value="DNA/RNA_pol_sf"/>
</dbReference>
<dbReference type="AlphaFoldDB" id="A0A127ZJP5"/>
<dbReference type="Pfam" id="PF00075">
    <property type="entry name" value="RNase_H"/>
    <property type="match status" value="1"/>
</dbReference>
<sequence length="1024" mass="112726">MAPLTPSELDKAIAAMATDKAAGPDEVGPNLLKECYACDAFKHALFALVDRCISGRDFPVEWKEATITVIPKLGKRDLALPKSYRPISLLNTAAKLVDAIVCRRLQHALLARGLLRSQYGGVPSISTMHAVAHVLDVARTALKSGLEATVISIDVAGAFNCISHERLVSELEKANLHAFAAWISAWLTNRTFRLRLEGTYFPAFTMHGVGVPQGSPLSPLLWAFYTESLFAQDLPRGVSLSGVYVDDLFAVTTGKIVEEAIASAQAWTDLVLRWSDERGLGLDKPSFLITTRSLKRRPPPDLHITVGDTIVKPSTLTIRLLGVIINSRLTHTDFVTRKCNQTRYAVNILHRSIREIGEVDLPIRLRLAKTVLLPILDYASTLHPIVTGAATKDVFKAEKDIWLLVLNMHTFTATPTSITLAFELGQHSHVYRWRYACLLFFARSLATPGHSSTDHARTVLASIGSSTDLSFGVANLFQHIGESHLPGAMTGPSIHILAKDPARQAEYRARTLNKAHAVRIYTDGSRKATQPNNHRLGAAFVAYAHKPQMEWNAQVALHADHQNIDDPELYAILIALHSCLPGALQEGLYWKRIDVFSDSQHALLRLGSPWQQDRRPLQYLTAQIREYVESLWQTRRTEVVFWWIPSHSNIPGNVAADTAAKQALALPPPPQAPPTSLKIVQALATTGATSAEHGSWNIIASTGIRAILDGYHADSAKTYIGLTAPLTKLLLRFRSNVLLGTTRGTTIPCSCGSSSVTRHHIFLECVLPTHQRATVLRLLPPSDRTDLAKILQGGHFVDALKRRLYLAALEAFLERAWQLLLRQSTHLARSRPTRAGLIHDDAVSEPEDSSFAEEFDYVIDITGEEPRAALEPVRQRAQPAPPRPESPNYSSDNRLNWQIDLTRDGGESDRETSPSAHQVGRSAGEREADGGCASDDPLRWQIDLTKDSSESENAVSPGAARATDTATETAADDVALKPLSDVEDADATSEAEVAAEIELICHRLRSIDVGDYYWDDNYDFVPFL</sequence>
<keyword evidence="4" id="KW-0548">Nucleotidyltransferase</keyword>
<gene>
    <name evidence="4" type="ORF">SPSC_06420</name>
</gene>
<feature type="compositionally biased region" description="Low complexity" evidence="1">
    <location>
        <begin position="959"/>
        <end position="969"/>
    </location>
</feature>
<dbReference type="SUPFAM" id="SSF53098">
    <property type="entry name" value="Ribonuclease H-like"/>
    <property type="match status" value="1"/>
</dbReference>
<feature type="region of interest" description="Disordered" evidence="1">
    <location>
        <begin position="866"/>
        <end position="969"/>
    </location>
</feature>
<evidence type="ECO:0000259" key="3">
    <source>
        <dbReference type="PROSITE" id="PS50879"/>
    </source>
</evidence>
<dbReference type="InterPro" id="IPR012337">
    <property type="entry name" value="RNaseH-like_sf"/>
</dbReference>
<dbReference type="CDD" id="cd09276">
    <property type="entry name" value="Rnase_HI_RT_non_LTR"/>
    <property type="match status" value="1"/>
</dbReference>
<dbReference type="InterPro" id="IPR036397">
    <property type="entry name" value="RNaseH_sf"/>
</dbReference>
<evidence type="ECO:0000259" key="2">
    <source>
        <dbReference type="PROSITE" id="PS50878"/>
    </source>
</evidence>
<dbReference type="GO" id="GO:0003964">
    <property type="term" value="F:RNA-directed DNA polymerase activity"/>
    <property type="evidence" value="ECO:0007669"/>
    <property type="project" value="UniProtKB-KW"/>
</dbReference>
<evidence type="ECO:0000313" key="4">
    <source>
        <dbReference type="EMBL" id="CDU26226.1"/>
    </source>
</evidence>
<dbReference type="Pfam" id="PF00078">
    <property type="entry name" value="RVT_1"/>
    <property type="match status" value="1"/>
</dbReference>
<feature type="compositionally biased region" description="Polar residues" evidence="1">
    <location>
        <begin position="887"/>
        <end position="896"/>
    </location>
</feature>
<reference evidence="4" key="1">
    <citation type="submission" date="2014-06" db="EMBL/GenBank/DDBJ databases">
        <authorList>
            <person name="Ju J."/>
            <person name="Zhang J."/>
        </authorList>
    </citation>
    <scope>NUCLEOTIDE SEQUENCE</scope>
    <source>
        <strain evidence="4">SscI8</strain>
    </source>
</reference>
<proteinExistence type="predicted"/>